<accession>A0A1M5R778</accession>
<evidence type="ECO:0000313" key="1">
    <source>
        <dbReference type="EMBL" id="SHH21930.1"/>
    </source>
</evidence>
<reference evidence="1" key="1">
    <citation type="submission" date="2016-11" db="EMBL/GenBank/DDBJ databases">
        <authorList>
            <person name="Jaros S."/>
            <person name="Januszkiewicz K."/>
            <person name="Wedrychowicz H."/>
        </authorList>
    </citation>
    <scope>NUCLEOTIDE SEQUENCE [LARGE SCALE GENOMIC DNA]</scope>
    <source>
        <strain evidence="1">GAS242</strain>
    </source>
</reference>
<proteinExistence type="predicted"/>
<sequence>MEGAPAKTHYFVLFLSHLSANVRRSTGAGFLTSQLRTIRLEKFRAKAG</sequence>
<name>A0A1M5R778_9BRAD</name>
<protein>
    <submittedName>
        <fullName evidence="1">Uncharacterized protein</fullName>
    </submittedName>
</protein>
<dbReference type="Proteomes" id="UP000190675">
    <property type="component" value="Chromosome I"/>
</dbReference>
<dbReference type="EMBL" id="LT670818">
    <property type="protein sequence ID" value="SHH21930.1"/>
    <property type="molecule type" value="Genomic_DNA"/>
</dbReference>
<dbReference type="AlphaFoldDB" id="A0A1M5R778"/>
<organism evidence="1">
    <name type="scientific">Bradyrhizobium erythrophlei</name>
    <dbReference type="NCBI Taxonomy" id="1437360"/>
    <lineage>
        <taxon>Bacteria</taxon>
        <taxon>Pseudomonadati</taxon>
        <taxon>Pseudomonadota</taxon>
        <taxon>Alphaproteobacteria</taxon>
        <taxon>Hyphomicrobiales</taxon>
        <taxon>Nitrobacteraceae</taxon>
        <taxon>Bradyrhizobium</taxon>
    </lineage>
</organism>
<gene>
    <name evidence="1" type="ORF">SAMN05444169_6378</name>
</gene>